<dbReference type="InterPro" id="IPR006059">
    <property type="entry name" value="SBP"/>
</dbReference>
<dbReference type="Pfam" id="PF01547">
    <property type="entry name" value="SBP_bac_1"/>
    <property type="match status" value="1"/>
</dbReference>
<evidence type="ECO:0000256" key="3">
    <source>
        <dbReference type="SAM" id="SignalP"/>
    </source>
</evidence>
<dbReference type="PANTHER" id="PTHR43649">
    <property type="entry name" value="ARABINOSE-BINDING PROTEIN-RELATED"/>
    <property type="match status" value="1"/>
</dbReference>
<gene>
    <name evidence="4" type="primary">yesO_2</name>
    <name evidence="4" type="ORF">ERS008476_03520</name>
</gene>
<dbReference type="Proteomes" id="UP000043316">
    <property type="component" value="Unassembled WGS sequence"/>
</dbReference>
<dbReference type="AlphaFoldDB" id="A0A0H5MHC6"/>
<organism evidence="4 5">
    <name type="scientific">Yersinia intermedia</name>
    <dbReference type="NCBI Taxonomy" id="631"/>
    <lineage>
        <taxon>Bacteria</taxon>
        <taxon>Pseudomonadati</taxon>
        <taxon>Pseudomonadota</taxon>
        <taxon>Gammaproteobacteria</taxon>
        <taxon>Enterobacterales</taxon>
        <taxon>Yersiniaceae</taxon>
        <taxon>Yersinia</taxon>
    </lineage>
</organism>
<comment type="similarity">
    <text evidence="2">Belongs to the bacterial solute-binding protein 1 family.</text>
</comment>
<proteinExistence type="inferred from homology"/>
<dbReference type="EMBL" id="CWJI01000014">
    <property type="protein sequence ID" value="CRY56476.1"/>
    <property type="molecule type" value="Genomic_DNA"/>
</dbReference>
<sequence length="427" mass="48411">MFKTPGIIASILLLATSGMALAEDVELRFSWWGGNSRHQATLQAIKAFEQQYPNIKVQAEYAGWEGYLSRFTTQIAGGKEPDVIQTNWNWLPIFSKNGSGFYDLRQVAKTLDLTQYDPESLNSVTVNNKLNGIPVAMTARSFYYNKKLWEEMGVAYPQSWDELKAAGIAFKAKNNNSYPLVLDYMESLTLLHSYMAQKYNIPAIDEKTGKFNYTAAQWEEFFQLYKDLVDSHVFPSKRVLASYGKANTWEMKPWINGAWGGVYMWNTNATMYENSLQPPYNKLELGPFFMLPGAKDAGLFFKPTMMFSIGRTTKHPEEAALLVNFLMNEPEGIKAMGLERGVPISDKAYQQLLQDGTIQESSIAVAGLKSFMALPHNIPTSPYFDYPQFVSLYHETIQKIDQGDFTVKEAASFFAKNAERILKRAMK</sequence>
<dbReference type="InterPro" id="IPR050490">
    <property type="entry name" value="Bact_solute-bd_prot1"/>
</dbReference>
<dbReference type="PANTHER" id="PTHR43649:SF11">
    <property type="entry name" value="ABC TRANSPORTER SUBSTRATE-BINDING PROTEIN YESO-RELATED"/>
    <property type="match status" value="1"/>
</dbReference>
<evidence type="ECO:0000313" key="5">
    <source>
        <dbReference type="Proteomes" id="UP000043316"/>
    </source>
</evidence>
<feature type="signal peptide" evidence="3">
    <location>
        <begin position="1"/>
        <end position="22"/>
    </location>
</feature>
<dbReference type="Gene3D" id="3.40.190.10">
    <property type="entry name" value="Periplasmic binding protein-like II"/>
    <property type="match status" value="2"/>
</dbReference>
<evidence type="ECO:0000313" key="4">
    <source>
        <dbReference type="EMBL" id="CRY56476.1"/>
    </source>
</evidence>
<name>A0A0H5MHC6_YERIN</name>
<comment type="subcellular location">
    <subcellularLocation>
        <location evidence="1">Periplasm</location>
    </subcellularLocation>
</comment>
<evidence type="ECO:0000256" key="2">
    <source>
        <dbReference type="ARBA" id="ARBA00008520"/>
    </source>
</evidence>
<dbReference type="GO" id="GO:0042597">
    <property type="term" value="C:periplasmic space"/>
    <property type="evidence" value="ECO:0007669"/>
    <property type="project" value="UniProtKB-SubCell"/>
</dbReference>
<protein>
    <submittedName>
        <fullName evidence="4">Putative sugar-binding protein</fullName>
    </submittedName>
</protein>
<feature type="chain" id="PRO_5005220661" evidence="3">
    <location>
        <begin position="23"/>
        <end position="427"/>
    </location>
</feature>
<dbReference type="RefSeq" id="WP_050286716.1">
    <property type="nucleotide sequence ID" value="NZ_CWJI01000014.1"/>
</dbReference>
<evidence type="ECO:0000256" key="1">
    <source>
        <dbReference type="ARBA" id="ARBA00004418"/>
    </source>
</evidence>
<dbReference type="GO" id="GO:0030313">
    <property type="term" value="C:cell envelope"/>
    <property type="evidence" value="ECO:0007669"/>
    <property type="project" value="UniProtKB-ARBA"/>
</dbReference>
<dbReference type="SUPFAM" id="SSF53850">
    <property type="entry name" value="Periplasmic binding protein-like II"/>
    <property type="match status" value="1"/>
</dbReference>
<reference evidence="5" key="1">
    <citation type="submission" date="2015-03" db="EMBL/GenBank/DDBJ databases">
        <authorList>
            <consortium name="Pathogen Informatics"/>
        </authorList>
    </citation>
    <scope>NUCLEOTIDE SEQUENCE [LARGE SCALE GENOMIC DNA]</scope>
    <source>
        <strain evidence="5">R148</strain>
    </source>
</reference>
<accession>A0A0H5MHC6</accession>
<keyword evidence="3" id="KW-0732">Signal</keyword>